<dbReference type="RefSeq" id="WP_145208665.1">
    <property type="nucleotide sequence ID" value="NZ_CP036432.1"/>
</dbReference>
<gene>
    <name evidence="2" type="ORF">TBK1r_16010</name>
</gene>
<reference evidence="2 3" key="1">
    <citation type="submission" date="2019-02" db="EMBL/GenBank/DDBJ databases">
        <title>Deep-cultivation of Planctomycetes and their phenomic and genomic characterization uncovers novel biology.</title>
        <authorList>
            <person name="Wiegand S."/>
            <person name="Jogler M."/>
            <person name="Boedeker C."/>
            <person name="Pinto D."/>
            <person name="Vollmers J."/>
            <person name="Rivas-Marin E."/>
            <person name="Kohn T."/>
            <person name="Peeters S.H."/>
            <person name="Heuer A."/>
            <person name="Rast P."/>
            <person name="Oberbeckmann S."/>
            <person name="Bunk B."/>
            <person name="Jeske O."/>
            <person name="Meyerdierks A."/>
            <person name="Storesund J.E."/>
            <person name="Kallscheuer N."/>
            <person name="Luecker S."/>
            <person name="Lage O.M."/>
            <person name="Pohl T."/>
            <person name="Merkel B.J."/>
            <person name="Hornburger P."/>
            <person name="Mueller R.-W."/>
            <person name="Bruemmer F."/>
            <person name="Labrenz M."/>
            <person name="Spormann A.M."/>
            <person name="Op den Camp H."/>
            <person name="Overmann J."/>
            <person name="Amann R."/>
            <person name="Jetten M.S.M."/>
            <person name="Mascher T."/>
            <person name="Medema M.H."/>
            <person name="Devos D.P."/>
            <person name="Kaster A.-K."/>
            <person name="Ovreas L."/>
            <person name="Rohde M."/>
            <person name="Galperin M.Y."/>
            <person name="Jogler C."/>
        </authorList>
    </citation>
    <scope>NUCLEOTIDE SEQUENCE [LARGE SCALE GENOMIC DNA]</scope>
    <source>
        <strain evidence="2 3">TBK1r</strain>
    </source>
</reference>
<proteinExistence type="predicted"/>
<name>A0ABX5XLB2_9BACT</name>
<organism evidence="2 3">
    <name type="scientific">Stieleria magnilauensis</name>
    <dbReference type="NCBI Taxonomy" id="2527963"/>
    <lineage>
        <taxon>Bacteria</taxon>
        <taxon>Pseudomonadati</taxon>
        <taxon>Planctomycetota</taxon>
        <taxon>Planctomycetia</taxon>
        <taxon>Pirellulales</taxon>
        <taxon>Pirellulaceae</taxon>
        <taxon>Stieleria</taxon>
    </lineage>
</organism>
<keyword evidence="3" id="KW-1185">Reference proteome</keyword>
<protein>
    <recommendedName>
        <fullName evidence="1">Putative restriction endonuclease domain-containing protein</fullName>
    </recommendedName>
</protein>
<dbReference type="PANTHER" id="PTHR35400">
    <property type="entry name" value="SLR1083 PROTEIN"/>
    <property type="match status" value="1"/>
</dbReference>
<dbReference type="InterPro" id="IPR012296">
    <property type="entry name" value="Nuclease_put_TT1808"/>
</dbReference>
<dbReference type="PANTHER" id="PTHR35400:SF3">
    <property type="entry name" value="SLL1072 PROTEIN"/>
    <property type="match status" value="1"/>
</dbReference>
<feature type="domain" description="Putative restriction endonuclease" evidence="1">
    <location>
        <begin position="11"/>
        <end position="178"/>
    </location>
</feature>
<dbReference type="Gene3D" id="3.90.1570.10">
    <property type="entry name" value="tt1808, chain A"/>
    <property type="match status" value="1"/>
</dbReference>
<dbReference type="SUPFAM" id="SSF52980">
    <property type="entry name" value="Restriction endonuclease-like"/>
    <property type="match status" value="1"/>
</dbReference>
<evidence type="ECO:0000313" key="3">
    <source>
        <dbReference type="Proteomes" id="UP000318081"/>
    </source>
</evidence>
<dbReference type="InterPro" id="IPR008538">
    <property type="entry name" value="Uma2"/>
</dbReference>
<dbReference type="InterPro" id="IPR011335">
    <property type="entry name" value="Restrct_endonuc-II-like"/>
</dbReference>
<dbReference type="Proteomes" id="UP000318081">
    <property type="component" value="Chromosome"/>
</dbReference>
<evidence type="ECO:0000259" key="1">
    <source>
        <dbReference type="Pfam" id="PF05685"/>
    </source>
</evidence>
<sequence>MSTSLHLTAAEFDRMVTCGAFDHLHRKVELIRGELREMNPAGPLHDDLIMYLTGWSARSTSADQISVTAQTGLDLASLHSRPEPDLLWVRAGRYQEKHPSAEDVKLAIEVSHSSLNYDLQEKAELYAEAGIQEYWLVDAGGACVHVFRSPQGKAFTDHTIARRGDRISPLAAPEAVLDLDDLFGRRPSRQTPVDPF</sequence>
<dbReference type="CDD" id="cd06260">
    <property type="entry name" value="DUF820-like"/>
    <property type="match status" value="1"/>
</dbReference>
<dbReference type="EMBL" id="CP036432">
    <property type="protein sequence ID" value="QDV82669.1"/>
    <property type="molecule type" value="Genomic_DNA"/>
</dbReference>
<evidence type="ECO:0000313" key="2">
    <source>
        <dbReference type="EMBL" id="QDV82669.1"/>
    </source>
</evidence>
<dbReference type="Pfam" id="PF05685">
    <property type="entry name" value="Uma2"/>
    <property type="match status" value="1"/>
</dbReference>
<accession>A0ABX5XLB2</accession>